<feature type="region of interest" description="Disordered" evidence="1">
    <location>
        <begin position="65"/>
        <end position="96"/>
    </location>
</feature>
<reference evidence="2" key="1">
    <citation type="journal article" date="2014" name="Front. Microbiol.">
        <title>High frequency of phylogenetically diverse reductive dehalogenase-homologous genes in deep subseafloor sedimentary metagenomes.</title>
        <authorList>
            <person name="Kawai M."/>
            <person name="Futagami T."/>
            <person name="Toyoda A."/>
            <person name="Takaki Y."/>
            <person name="Nishi S."/>
            <person name="Hori S."/>
            <person name="Arai W."/>
            <person name="Tsubouchi T."/>
            <person name="Morono Y."/>
            <person name="Uchiyama I."/>
            <person name="Ito T."/>
            <person name="Fujiyama A."/>
            <person name="Inagaki F."/>
            <person name="Takami H."/>
        </authorList>
    </citation>
    <scope>NUCLEOTIDE SEQUENCE</scope>
    <source>
        <strain evidence="2">Expedition CK06-06</strain>
    </source>
</reference>
<gene>
    <name evidence="2" type="ORF">S06H3_01505</name>
</gene>
<evidence type="ECO:0000256" key="1">
    <source>
        <dbReference type="SAM" id="MobiDB-lite"/>
    </source>
</evidence>
<dbReference type="AlphaFoldDB" id="X1L5B9"/>
<name>X1L5B9_9ZZZZ</name>
<dbReference type="EMBL" id="BARV01000381">
    <property type="protein sequence ID" value="GAH97629.1"/>
    <property type="molecule type" value="Genomic_DNA"/>
</dbReference>
<protein>
    <submittedName>
        <fullName evidence="2">Uncharacterized protein</fullName>
    </submittedName>
</protein>
<evidence type="ECO:0000313" key="2">
    <source>
        <dbReference type="EMBL" id="GAH97629.1"/>
    </source>
</evidence>
<accession>X1L5B9</accession>
<comment type="caution">
    <text evidence="2">The sequence shown here is derived from an EMBL/GenBank/DDBJ whole genome shotgun (WGS) entry which is preliminary data.</text>
</comment>
<sequence>MYMIGRIVYRLSRSLLRALLIGWQPRPGPDFEGRLRSVELKAEATRQRVYREDKAAEAAAASNLNTDIPPALPPAYTGGPVHPSGVPVQDGDPVIQ</sequence>
<proteinExistence type="predicted"/>
<organism evidence="2">
    <name type="scientific">marine sediment metagenome</name>
    <dbReference type="NCBI Taxonomy" id="412755"/>
    <lineage>
        <taxon>unclassified sequences</taxon>
        <taxon>metagenomes</taxon>
        <taxon>ecological metagenomes</taxon>
    </lineage>
</organism>